<dbReference type="EMBL" id="JARJCW010000056">
    <property type="protein sequence ID" value="KAJ7202090.1"/>
    <property type="molecule type" value="Genomic_DNA"/>
</dbReference>
<sequence>MHNAEDCKSMKMPSNLLAAYKTAEVTGELECGRGAVRKFTSEFFMHRRFHQSGKAGIVQCDELQEPLCFGLVFAQYSPPRLKKLQEKAGIVHREAKGCCQGPWLAQNS</sequence>
<keyword evidence="2" id="KW-1185">Reference proteome</keyword>
<protein>
    <submittedName>
        <fullName evidence="1">Uncharacterized protein</fullName>
    </submittedName>
</protein>
<comment type="caution">
    <text evidence="1">The sequence shown here is derived from an EMBL/GenBank/DDBJ whole genome shotgun (WGS) entry which is preliminary data.</text>
</comment>
<organism evidence="1 2">
    <name type="scientific">Mycena pura</name>
    <dbReference type="NCBI Taxonomy" id="153505"/>
    <lineage>
        <taxon>Eukaryota</taxon>
        <taxon>Fungi</taxon>
        <taxon>Dikarya</taxon>
        <taxon>Basidiomycota</taxon>
        <taxon>Agaricomycotina</taxon>
        <taxon>Agaricomycetes</taxon>
        <taxon>Agaricomycetidae</taxon>
        <taxon>Agaricales</taxon>
        <taxon>Marasmiineae</taxon>
        <taxon>Mycenaceae</taxon>
        <taxon>Mycena</taxon>
    </lineage>
</organism>
<accession>A0AAD6V7R0</accession>
<gene>
    <name evidence="1" type="ORF">GGX14DRAFT_399663</name>
</gene>
<dbReference type="Proteomes" id="UP001219525">
    <property type="component" value="Unassembled WGS sequence"/>
</dbReference>
<evidence type="ECO:0000313" key="2">
    <source>
        <dbReference type="Proteomes" id="UP001219525"/>
    </source>
</evidence>
<reference evidence="1" key="1">
    <citation type="submission" date="2023-03" db="EMBL/GenBank/DDBJ databases">
        <title>Massive genome expansion in bonnet fungi (Mycena s.s.) driven by repeated elements and novel gene families across ecological guilds.</title>
        <authorList>
            <consortium name="Lawrence Berkeley National Laboratory"/>
            <person name="Harder C.B."/>
            <person name="Miyauchi S."/>
            <person name="Viragh M."/>
            <person name="Kuo A."/>
            <person name="Thoen E."/>
            <person name="Andreopoulos B."/>
            <person name="Lu D."/>
            <person name="Skrede I."/>
            <person name="Drula E."/>
            <person name="Henrissat B."/>
            <person name="Morin E."/>
            <person name="Kohler A."/>
            <person name="Barry K."/>
            <person name="LaButti K."/>
            <person name="Morin E."/>
            <person name="Salamov A."/>
            <person name="Lipzen A."/>
            <person name="Mereny Z."/>
            <person name="Hegedus B."/>
            <person name="Baldrian P."/>
            <person name="Stursova M."/>
            <person name="Weitz H."/>
            <person name="Taylor A."/>
            <person name="Grigoriev I.V."/>
            <person name="Nagy L.G."/>
            <person name="Martin F."/>
            <person name="Kauserud H."/>
        </authorList>
    </citation>
    <scope>NUCLEOTIDE SEQUENCE</scope>
    <source>
        <strain evidence="1">9144</strain>
    </source>
</reference>
<proteinExistence type="predicted"/>
<dbReference type="AlphaFoldDB" id="A0AAD6V7R0"/>
<name>A0AAD6V7R0_9AGAR</name>
<evidence type="ECO:0000313" key="1">
    <source>
        <dbReference type="EMBL" id="KAJ7202090.1"/>
    </source>
</evidence>